<name>A0A8X6SA50_TRICX</name>
<dbReference type="EMBL" id="BMAU01021281">
    <property type="protein sequence ID" value="GFY08491.1"/>
    <property type="molecule type" value="Genomic_DNA"/>
</dbReference>
<organism evidence="6 7">
    <name type="scientific">Trichonephila clavipes</name>
    <name type="common">Golden silk orbweaver</name>
    <name type="synonym">Nephila clavipes</name>
    <dbReference type="NCBI Taxonomy" id="2585209"/>
    <lineage>
        <taxon>Eukaryota</taxon>
        <taxon>Metazoa</taxon>
        <taxon>Ecdysozoa</taxon>
        <taxon>Arthropoda</taxon>
        <taxon>Chelicerata</taxon>
        <taxon>Arachnida</taxon>
        <taxon>Araneae</taxon>
        <taxon>Araneomorphae</taxon>
        <taxon>Entelegynae</taxon>
        <taxon>Araneoidea</taxon>
        <taxon>Nephilidae</taxon>
        <taxon>Trichonephila</taxon>
    </lineage>
</organism>
<evidence type="ECO:0000313" key="6">
    <source>
        <dbReference type="EMBL" id="GFY08491.1"/>
    </source>
</evidence>
<comment type="similarity">
    <text evidence="2">Belongs to the GMC oxidoreductase family.</text>
</comment>
<dbReference type="PANTHER" id="PTHR11552:SF147">
    <property type="entry name" value="CHOLINE DEHYDROGENASE, MITOCHONDRIAL"/>
    <property type="match status" value="1"/>
</dbReference>
<keyword evidence="4" id="KW-0274">FAD</keyword>
<dbReference type="PANTHER" id="PTHR11552">
    <property type="entry name" value="GLUCOSE-METHANOL-CHOLINE GMC OXIDOREDUCTASE"/>
    <property type="match status" value="1"/>
</dbReference>
<feature type="domain" description="Glucose-methanol-choline oxidoreductase N-terminal" evidence="5">
    <location>
        <begin position="27"/>
        <end position="77"/>
    </location>
</feature>
<dbReference type="Proteomes" id="UP000887159">
    <property type="component" value="Unassembled WGS sequence"/>
</dbReference>
<evidence type="ECO:0000256" key="2">
    <source>
        <dbReference type="ARBA" id="ARBA00010790"/>
    </source>
</evidence>
<keyword evidence="7" id="KW-1185">Reference proteome</keyword>
<dbReference type="InterPro" id="IPR036188">
    <property type="entry name" value="FAD/NAD-bd_sf"/>
</dbReference>
<reference evidence="6" key="1">
    <citation type="submission" date="2020-08" db="EMBL/GenBank/DDBJ databases">
        <title>Multicomponent nature underlies the extraordinary mechanical properties of spider dragline silk.</title>
        <authorList>
            <person name="Kono N."/>
            <person name="Nakamura H."/>
            <person name="Mori M."/>
            <person name="Yoshida Y."/>
            <person name="Ohtoshi R."/>
            <person name="Malay A.D."/>
            <person name="Moran D.A.P."/>
            <person name="Tomita M."/>
            <person name="Numata K."/>
            <person name="Arakawa K."/>
        </authorList>
    </citation>
    <scope>NUCLEOTIDE SEQUENCE</scope>
</reference>
<dbReference type="Gene3D" id="3.50.50.60">
    <property type="entry name" value="FAD/NAD(P)-binding domain"/>
    <property type="match status" value="1"/>
</dbReference>
<gene>
    <name evidence="6" type="primary">Gld_48</name>
    <name evidence="6" type="ORF">TNCV_4970181</name>
</gene>
<evidence type="ECO:0000259" key="5">
    <source>
        <dbReference type="Pfam" id="PF00732"/>
    </source>
</evidence>
<keyword evidence="3" id="KW-0285">Flavoprotein</keyword>
<dbReference type="GO" id="GO:0016614">
    <property type="term" value="F:oxidoreductase activity, acting on CH-OH group of donors"/>
    <property type="evidence" value="ECO:0007669"/>
    <property type="project" value="InterPro"/>
</dbReference>
<evidence type="ECO:0000256" key="4">
    <source>
        <dbReference type="ARBA" id="ARBA00022827"/>
    </source>
</evidence>
<proteinExistence type="inferred from homology"/>
<comment type="cofactor">
    <cofactor evidence="1">
        <name>FAD</name>
        <dbReference type="ChEBI" id="CHEBI:57692"/>
    </cofactor>
</comment>
<comment type="caution">
    <text evidence="6">The sequence shown here is derived from an EMBL/GenBank/DDBJ whole genome shotgun (WGS) entry which is preliminary data.</text>
</comment>
<evidence type="ECO:0000256" key="1">
    <source>
        <dbReference type="ARBA" id="ARBA00001974"/>
    </source>
</evidence>
<accession>A0A8X6SA50</accession>
<dbReference type="SUPFAM" id="SSF51905">
    <property type="entry name" value="FAD/NAD(P)-binding domain"/>
    <property type="match status" value="1"/>
</dbReference>
<dbReference type="InterPro" id="IPR000172">
    <property type="entry name" value="GMC_OxRdtase_N"/>
</dbReference>
<evidence type="ECO:0000313" key="7">
    <source>
        <dbReference type="Proteomes" id="UP000887159"/>
    </source>
</evidence>
<dbReference type="AlphaFoldDB" id="A0A8X6SA50"/>
<protein>
    <submittedName>
        <fullName evidence="6">Glucose dehydrogenase</fullName>
    </submittedName>
</protein>
<dbReference type="Pfam" id="PF00732">
    <property type="entry name" value="GMC_oxred_N"/>
    <property type="match status" value="1"/>
</dbReference>
<dbReference type="GO" id="GO:0050660">
    <property type="term" value="F:flavin adenine dinucleotide binding"/>
    <property type="evidence" value="ECO:0007669"/>
    <property type="project" value="InterPro"/>
</dbReference>
<evidence type="ECO:0000256" key="3">
    <source>
        <dbReference type="ARBA" id="ARBA00022630"/>
    </source>
</evidence>
<dbReference type="InterPro" id="IPR012132">
    <property type="entry name" value="GMC_OxRdtase"/>
</dbReference>
<sequence length="92" mass="10283">MRDCTYVEKADMHYMLGHASGNIRAAIIIDNFQAKGVLFDFEGQTREVRARKEVILSAGAINTAQLLMLSGIGSRQELEKHNASSFKFSLYT</sequence>